<dbReference type="SUPFAM" id="SSF52266">
    <property type="entry name" value="SGNH hydrolase"/>
    <property type="match status" value="1"/>
</dbReference>
<dbReference type="HOGENOM" id="CLU_2851211_0_0_1"/>
<accession>A0A084QRL8</accession>
<name>A0A084QRL8_STAC4</name>
<dbReference type="Gene3D" id="3.40.50.1110">
    <property type="entry name" value="SGNH hydrolase"/>
    <property type="match status" value="1"/>
</dbReference>
<dbReference type="OrthoDB" id="6123at2759"/>
<evidence type="ECO:0008006" key="4">
    <source>
        <dbReference type="Google" id="ProtNLM"/>
    </source>
</evidence>
<gene>
    <name evidence="2" type="ORF">S40285_10598</name>
</gene>
<proteinExistence type="predicted"/>
<evidence type="ECO:0000313" key="2">
    <source>
        <dbReference type="EMBL" id="KFA66603.1"/>
    </source>
</evidence>
<evidence type="ECO:0000256" key="1">
    <source>
        <dbReference type="SAM" id="MobiDB-lite"/>
    </source>
</evidence>
<sequence length="65" mass="6916">MVGSRNHGTGFRDNDHEAQSGAKLNNVLANFKGGKNFKPNIVIINVGTNNANDNDGVGQAYDLTN</sequence>
<dbReference type="InterPro" id="IPR036514">
    <property type="entry name" value="SGNH_hydro_sf"/>
</dbReference>
<reference evidence="2 3" key="1">
    <citation type="journal article" date="2014" name="BMC Genomics">
        <title>Comparative genome sequencing reveals chemotype-specific gene clusters in the toxigenic black mold Stachybotrys.</title>
        <authorList>
            <person name="Semeiks J."/>
            <person name="Borek D."/>
            <person name="Otwinowski Z."/>
            <person name="Grishin N.V."/>
        </authorList>
    </citation>
    <scope>NUCLEOTIDE SEQUENCE [LARGE SCALE GENOMIC DNA]</scope>
    <source>
        <strain evidence="2 3">IBT 40285</strain>
    </source>
</reference>
<organism evidence="2 3">
    <name type="scientific">Stachybotrys chlorohalonatus (strain IBT 40285)</name>
    <dbReference type="NCBI Taxonomy" id="1283841"/>
    <lineage>
        <taxon>Eukaryota</taxon>
        <taxon>Fungi</taxon>
        <taxon>Dikarya</taxon>
        <taxon>Ascomycota</taxon>
        <taxon>Pezizomycotina</taxon>
        <taxon>Sordariomycetes</taxon>
        <taxon>Hypocreomycetidae</taxon>
        <taxon>Hypocreales</taxon>
        <taxon>Stachybotryaceae</taxon>
        <taxon>Stachybotrys</taxon>
    </lineage>
</organism>
<dbReference type="InParanoid" id="A0A084QRL8"/>
<evidence type="ECO:0000313" key="3">
    <source>
        <dbReference type="Proteomes" id="UP000028524"/>
    </source>
</evidence>
<protein>
    <recommendedName>
        <fullName evidence="4">SGNH hydrolase-type esterase domain-containing protein</fullName>
    </recommendedName>
</protein>
<dbReference type="Proteomes" id="UP000028524">
    <property type="component" value="Unassembled WGS sequence"/>
</dbReference>
<feature type="region of interest" description="Disordered" evidence="1">
    <location>
        <begin position="1"/>
        <end position="20"/>
    </location>
</feature>
<dbReference type="EMBL" id="KL660424">
    <property type="protein sequence ID" value="KFA66603.1"/>
    <property type="molecule type" value="Genomic_DNA"/>
</dbReference>
<keyword evidence="3" id="KW-1185">Reference proteome</keyword>
<dbReference type="AlphaFoldDB" id="A0A084QRL8"/>